<dbReference type="SUPFAM" id="SSF47943">
    <property type="entry name" value="Retrovirus capsid protein, N-terminal core domain"/>
    <property type="match status" value="1"/>
</dbReference>
<keyword evidence="9" id="KW-1185">Reference proteome</keyword>
<dbReference type="AlphaFoldDB" id="A0A8V0XP52"/>
<dbReference type="PANTHER" id="PTHR40389:SF3">
    <property type="entry name" value="IGE-BINDING PROTEIN"/>
    <property type="match status" value="1"/>
</dbReference>
<dbReference type="InterPro" id="IPR036875">
    <property type="entry name" value="Znf_CCHC_sf"/>
</dbReference>
<evidence type="ECO:0000256" key="5">
    <source>
        <dbReference type="PROSITE-ProRule" id="PRU00047"/>
    </source>
</evidence>
<dbReference type="Pfam" id="PF00098">
    <property type="entry name" value="zf-CCHC"/>
    <property type="match status" value="1"/>
</dbReference>
<accession>A0A8V0XP52</accession>
<dbReference type="SUPFAM" id="SSF47836">
    <property type="entry name" value="Retroviral matrix proteins"/>
    <property type="match status" value="1"/>
</dbReference>
<dbReference type="Gene3D" id="1.10.1200.30">
    <property type="match status" value="1"/>
</dbReference>
<dbReference type="GO" id="GO:0003676">
    <property type="term" value="F:nucleic acid binding"/>
    <property type="evidence" value="ECO:0007669"/>
    <property type="project" value="InterPro"/>
</dbReference>
<dbReference type="InterPro" id="IPR008919">
    <property type="entry name" value="Retrov_capsid_N"/>
</dbReference>
<evidence type="ECO:0000256" key="1">
    <source>
        <dbReference type="ARBA" id="ARBA00019628"/>
    </source>
</evidence>
<evidence type="ECO:0000256" key="3">
    <source>
        <dbReference type="ARBA" id="ARBA00022771"/>
    </source>
</evidence>
<dbReference type="SMART" id="SM00343">
    <property type="entry name" value="ZnF_C2HC"/>
    <property type="match status" value="2"/>
</dbReference>
<dbReference type="InterPro" id="IPR008916">
    <property type="entry name" value="Retrov_capsid_C"/>
</dbReference>
<feature type="region of interest" description="Disordered" evidence="6">
    <location>
        <begin position="142"/>
        <end position="162"/>
    </location>
</feature>
<protein>
    <recommendedName>
        <fullName evidence="1">Gag polyprotein</fullName>
    </recommendedName>
</protein>
<keyword evidence="3 5" id="KW-0863">Zinc-finger</keyword>
<dbReference type="PANTHER" id="PTHR40389">
    <property type="entry name" value="ENDOGENOUS RETROVIRUS GROUP K MEMBER 24 GAG POLYPROTEIN-RELATED"/>
    <property type="match status" value="1"/>
</dbReference>
<evidence type="ECO:0000259" key="7">
    <source>
        <dbReference type="PROSITE" id="PS50158"/>
    </source>
</evidence>
<name>A0A8V0XP52_CHICK</name>
<evidence type="ECO:0000256" key="4">
    <source>
        <dbReference type="ARBA" id="ARBA00022833"/>
    </source>
</evidence>
<dbReference type="InterPro" id="IPR012344">
    <property type="entry name" value="Matrix_HIV/RSV_N"/>
</dbReference>
<dbReference type="GlyGen" id="A0A8V0XP52">
    <property type="glycosylation" value="2 sites"/>
</dbReference>
<dbReference type="InterPro" id="IPR004028">
    <property type="entry name" value="Gag_M"/>
</dbReference>
<dbReference type="GO" id="GO:0016032">
    <property type="term" value="P:viral process"/>
    <property type="evidence" value="ECO:0007669"/>
    <property type="project" value="InterPro"/>
</dbReference>
<dbReference type="Ensembl" id="ENSGALT00010013083.1">
    <property type="protein sequence ID" value="ENSGALP00010007645.1"/>
    <property type="gene ID" value="ENSGALG00010005481.1"/>
</dbReference>
<sequence>MEAVIKVIVHACKIYNGKHAPSQKEIAAVLSLLEREGLLTSPHEIYDHNNWDSITAALSQRAMVTQKAAEFKTWGLILGGLKAAREEKLAGERARELLGLEVAGPGVGLIPRAGPAGDKVAPAPTTHPATIAPGAKKDEVASNCSSVEATTPPPPYPSQGLYPSLKSVREGGGRSLEECGNISCRADKQASGEGTAFRGGTAQPVCCDNECSSVCCCSNFPNGADCTVPPCGGCRGGAPWPTSQGSTPEGCSPTAPTPWAPPTLTDWARVREDLRAADPARPPLALPVIVKTEGPAWVPLDSKAITRLSEIVKTKGLRSPVTMAAVEALMASSLLPYDVISLMHVILEPVQYTLWYDAWNTQLQAVVAAATRDARHPANGQGRGDRTTLARLQGVADGMVGSPEGQLRLLRPGELAAVTTAALQALRELARVTEPTLPWADIKQGPSEPFAEFANRLIRAVEGSDLPEPAQGPVIIDCLKQKSLSDIQQIIRAAPGNLTTPGELIKYVLDHQRATPLTNEGLAAALQLAVQAAARPKDGGGKGVCYKCGQPGHFRTNCPNKGGSKTDTDKKCQWCGGEGHTAHNCRKIKEAMQGNGQGRAPRAQGTFPNQSNGPRRTCPPWH</sequence>
<feature type="domain" description="CCHC-type" evidence="7">
    <location>
        <begin position="545"/>
        <end position="560"/>
    </location>
</feature>
<dbReference type="Proteomes" id="UP000000539">
    <property type="component" value="Chromosome Z"/>
</dbReference>
<dbReference type="InterPro" id="IPR050195">
    <property type="entry name" value="Primate_lentivir_Gag_pol-like"/>
</dbReference>
<feature type="region of interest" description="Disordered" evidence="6">
    <location>
        <begin position="593"/>
        <end position="622"/>
    </location>
</feature>
<dbReference type="Pfam" id="PF02813">
    <property type="entry name" value="Retro_M"/>
    <property type="match status" value="1"/>
</dbReference>
<reference evidence="8" key="1">
    <citation type="submission" date="2020-11" db="EMBL/GenBank/DDBJ databases">
        <title>Gallus gallus (Chicken) genome, bGalGal1, GRCg7b, maternal haplotype autosomes + Z &amp; W.</title>
        <authorList>
            <person name="Warren W."/>
            <person name="Formenti G."/>
            <person name="Fedrigo O."/>
            <person name="Haase B."/>
            <person name="Mountcastle J."/>
            <person name="Balacco J."/>
            <person name="Tracey A."/>
            <person name="Schneider V."/>
            <person name="Okimoto R."/>
            <person name="Cheng H."/>
            <person name="Hawken R."/>
            <person name="Howe K."/>
            <person name="Jarvis E.D."/>
        </authorList>
    </citation>
    <scope>NUCLEOTIDE SEQUENCE [LARGE SCALE GENOMIC DNA]</scope>
    <source>
        <strain evidence="8">Broiler</strain>
    </source>
</reference>
<evidence type="ECO:0000313" key="9">
    <source>
        <dbReference type="Proteomes" id="UP000000539"/>
    </source>
</evidence>
<dbReference type="SUPFAM" id="SSF47353">
    <property type="entry name" value="Retrovirus capsid dimerization domain-like"/>
    <property type="match status" value="1"/>
</dbReference>
<evidence type="ECO:0000256" key="6">
    <source>
        <dbReference type="SAM" id="MobiDB-lite"/>
    </source>
</evidence>
<dbReference type="Pfam" id="PF00607">
    <property type="entry name" value="Gag_p24"/>
    <property type="match status" value="1"/>
</dbReference>
<organism evidence="8 9">
    <name type="scientific">Gallus gallus</name>
    <name type="common">Chicken</name>
    <dbReference type="NCBI Taxonomy" id="9031"/>
    <lineage>
        <taxon>Eukaryota</taxon>
        <taxon>Metazoa</taxon>
        <taxon>Chordata</taxon>
        <taxon>Craniata</taxon>
        <taxon>Vertebrata</taxon>
        <taxon>Euteleostomi</taxon>
        <taxon>Archelosauria</taxon>
        <taxon>Archosauria</taxon>
        <taxon>Dinosauria</taxon>
        <taxon>Saurischia</taxon>
        <taxon>Theropoda</taxon>
        <taxon>Coelurosauria</taxon>
        <taxon>Aves</taxon>
        <taxon>Neognathae</taxon>
        <taxon>Galloanserae</taxon>
        <taxon>Galliformes</taxon>
        <taxon>Phasianidae</taxon>
        <taxon>Phasianinae</taxon>
        <taxon>Gallus</taxon>
    </lineage>
</organism>
<feature type="region of interest" description="Disordered" evidence="6">
    <location>
        <begin position="242"/>
        <end position="262"/>
    </location>
</feature>
<evidence type="ECO:0000313" key="8">
    <source>
        <dbReference type="Ensembl" id="ENSGALP00010007645.1"/>
    </source>
</evidence>
<keyword evidence="2" id="KW-0479">Metal-binding</keyword>
<dbReference type="PROSITE" id="PS50158">
    <property type="entry name" value="ZF_CCHC"/>
    <property type="match status" value="1"/>
</dbReference>
<dbReference type="Gene3D" id="4.10.60.10">
    <property type="entry name" value="Zinc finger, CCHC-type"/>
    <property type="match status" value="1"/>
</dbReference>
<dbReference type="Gene3D" id="1.10.375.10">
    <property type="entry name" value="Human Immunodeficiency Virus Type 1 Capsid Protein"/>
    <property type="match status" value="1"/>
</dbReference>
<proteinExistence type="predicted"/>
<reference evidence="8" key="2">
    <citation type="submission" date="2025-08" db="UniProtKB">
        <authorList>
            <consortium name="Ensembl"/>
        </authorList>
    </citation>
    <scope>IDENTIFICATION</scope>
    <source>
        <strain evidence="8">broiler</strain>
    </source>
</reference>
<dbReference type="InterPro" id="IPR010999">
    <property type="entry name" value="Retrovr_matrix"/>
</dbReference>
<reference evidence="8" key="3">
    <citation type="submission" date="2025-09" db="UniProtKB">
        <authorList>
            <consortium name="Ensembl"/>
        </authorList>
    </citation>
    <scope>IDENTIFICATION</scope>
    <source>
        <strain evidence="8">broiler</strain>
    </source>
</reference>
<dbReference type="GO" id="GO:0008270">
    <property type="term" value="F:zinc ion binding"/>
    <property type="evidence" value="ECO:0007669"/>
    <property type="project" value="UniProtKB-KW"/>
</dbReference>
<dbReference type="GeneTree" id="ENSGT01150000287092"/>
<dbReference type="InterPro" id="IPR001878">
    <property type="entry name" value="Znf_CCHC"/>
</dbReference>
<evidence type="ECO:0000256" key="2">
    <source>
        <dbReference type="ARBA" id="ARBA00022723"/>
    </source>
</evidence>
<dbReference type="SUPFAM" id="SSF57756">
    <property type="entry name" value="Retrovirus zinc finger-like domains"/>
    <property type="match status" value="1"/>
</dbReference>
<keyword evidence="4" id="KW-0862">Zinc</keyword>
<dbReference type="Gene3D" id="1.10.150.90">
    <property type="entry name" value="Immunodeficiency lentiviruses, gag gene matrix protein p17"/>
    <property type="match status" value="1"/>
</dbReference>